<evidence type="ECO:0000256" key="1">
    <source>
        <dbReference type="ARBA" id="ARBA00023002"/>
    </source>
</evidence>
<dbReference type="PROSITE" id="PS51176">
    <property type="entry name" value="PDH_ADH"/>
    <property type="match status" value="1"/>
</dbReference>
<keyword evidence="6" id="KW-1185">Reference proteome</keyword>
<keyword evidence="2" id="KW-0028">Amino-acid biosynthesis</keyword>
<comment type="pathway">
    <text evidence="2">Amino-acid biosynthesis; L-tyrosine biosynthesis; (4-hydroxyphenyl)pyruvate from prephenate (NAD(+) route): step 1/1.</text>
</comment>
<dbReference type="RefSeq" id="WP_110076216.1">
    <property type="nucleotide sequence ID" value="NZ_QGTT01000010.1"/>
</dbReference>
<keyword evidence="2" id="KW-0413">Isomerase</keyword>
<keyword evidence="2" id="KW-0057">Aromatic amino acid biosynthesis</keyword>
<dbReference type="PROSITE" id="PS51168">
    <property type="entry name" value="CHORISMATE_MUT_2"/>
    <property type="match status" value="1"/>
</dbReference>
<comment type="caution">
    <text evidence="5">The sequence shown here is derived from an EMBL/GenBank/DDBJ whole genome shotgun (WGS) entry which is preliminary data.</text>
</comment>
<dbReference type="Pfam" id="PF20463">
    <property type="entry name" value="PDH_C"/>
    <property type="match status" value="1"/>
</dbReference>
<reference evidence="5 6" key="1">
    <citation type="submission" date="2018-05" db="EMBL/GenBank/DDBJ databases">
        <title>Freshwater and sediment microbial communities from various areas in North America, analyzing microbe dynamics in response to fracking.</title>
        <authorList>
            <person name="Lamendella R."/>
        </authorList>
    </citation>
    <scope>NUCLEOTIDE SEQUENCE [LARGE SCALE GENOMIC DNA]</scope>
    <source>
        <strain evidence="5 6">125B1</strain>
    </source>
</reference>
<dbReference type="PANTHER" id="PTHR21363">
    <property type="entry name" value="PREPHENATE DEHYDROGENASE"/>
    <property type="match status" value="1"/>
</dbReference>
<evidence type="ECO:0000313" key="5">
    <source>
        <dbReference type="EMBL" id="PWW11878.1"/>
    </source>
</evidence>
<dbReference type="Gene3D" id="1.20.59.10">
    <property type="entry name" value="Chorismate mutase"/>
    <property type="match status" value="1"/>
</dbReference>
<evidence type="ECO:0000259" key="4">
    <source>
        <dbReference type="PROSITE" id="PS51176"/>
    </source>
</evidence>
<dbReference type="InterPro" id="IPR036979">
    <property type="entry name" value="CM_dom_sf"/>
</dbReference>
<dbReference type="InterPro" id="IPR046826">
    <property type="entry name" value="PDH_N"/>
</dbReference>
<dbReference type="InterPro" id="IPR046825">
    <property type="entry name" value="PDH_C"/>
</dbReference>
<dbReference type="SUPFAM" id="SSF48600">
    <property type="entry name" value="Chorismate mutase II"/>
    <property type="match status" value="1"/>
</dbReference>
<dbReference type="AlphaFoldDB" id="A0A317Q620"/>
<evidence type="ECO:0000313" key="6">
    <source>
        <dbReference type="Proteomes" id="UP000246964"/>
    </source>
</evidence>
<protein>
    <recommendedName>
        <fullName evidence="2">T-protein</fullName>
    </recommendedName>
</protein>
<dbReference type="InterPro" id="IPR011277">
    <property type="entry name" value="CM_T"/>
</dbReference>
<comment type="pathway">
    <text evidence="2">Metabolic intermediate biosynthesis; prephenate biosynthesis; prephenate from chorismate: step 1/1.</text>
</comment>
<dbReference type="InterPro" id="IPR008244">
    <property type="entry name" value="Chor_mut/prephenate_DH_T"/>
</dbReference>
<dbReference type="InterPro" id="IPR002701">
    <property type="entry name" value="CM_II_prokaryot"/>
</dbReference>
<dbReference type="SUPFAM" id="SSF51735">
    <property type="entry name" value="NAD(P)-binding Rossmann-fold domains"/>
    <property type="match status" value="1"/>
</dbReference>
<proteinExistence type="predicted"/>
<dbReference type="GO" id="GO:0008977">
    <property type="term" value="F:prephenate dehydrogenase (NAD+) activity"/>
    <property type="evidence" value="ECO:0007669"/>
    <property type="project" value="InterPro"/>
</dbReference>
<dbReference type="Gene3D" id="1.10.3660.10">
    <property type="entry name" value="6-phosphogluconate dehydrogenase C-terminal like domain"/>
    <property type="match status" value="1"/>
</dbReference>
<dbReference type="UniPathway" id="UPA00122">
    <property type="reaction ID" value="UER00961"/>
</dbReference>
<dbReference type="Pfam" id="PF02153">
    <property type="entry name" value="PDH_N"/>
    <property type="match status" value="1"/>
</dbReference>
<keyword evidence="2" id="KW-0827">Tyrosine biosynthesis</keyword>
<dbReference type="NCBIfam" id="TIGR01799">
    <property type="entry name" value="CM_T"/>
    <property type="match status" value="1"/>
</dbReference>
<dbReference type="UniPathway" id="UPA00120">
    <property type="reaction ID" value="UER00203"/>
</dbReference>
<evidence type="ECO:0000256" key="2">
    <source>
        <dbReference type="PIRNR" id="PIRNR001499"/>
    </source>
</evidence>
<dbReference type="InterPro" id="IPR036263">
    <property type="entry name" value="Chorismate_II_sf"/>
</dbReference>
<dbReference type="InterPro" id="IPR036291">
    <property type="entry name" value="NAD(P)-bd_dom_sf"/>
</dbReference>
<dbReference type="GO" id="GO:0004665">
    <property type="term" value="F:prephenate dehydrogenase (NADP+) activity"/>
    <property type="evidence" value="ECO:0007669"/>
    <property type="project" value="InterPro"/>
</dbReference>
<keyword evidence="1 2" id="KW-0560">Oxidoreductase</keyword>
<dbReference type="SMART" id="SM00830">
    <property type="entry name" value="CM_2"/>
    <property type="match status" value="1"/>
</dbReference>
<dbReference type="SUPFAM" id="SSF48179">
    <property type="entry name" value="6-phosphogluconate dehydrogenase C-terminal domain-like"/>
    <property type="match status" value="1"/>
</dbReference>
<keyword evidence="2" id="KW-0963">Cytoplasm</keyword>
<comment type="subcellular location">
    <subcellularLocation>
        <location evidence="2">Cytoplasm</location>
    </subcellularLocation>
</comment>
<organism evidence="5 6">
    <name type="scientific">Pseudidiomarina maritima</name>
    <dbReference type="NCBI Taxonomy" id="519453"/>
    <lineage>
        <taxon>Bacteria</taxon>
        <taxon>Pseudomonadati</taxon>
        <taxon>Pseudomonadota</taxon>
        <taxon>Gammaproteobacteria</taxon>
        <taxon>Alteromonadales</taxon>
        <taxon>Idiomarinaceae</taxon>
        <taxon>Pseudidiomarina</taxon>
    </lineage>
</organism>
<gene>
    <name evidence="5" type="ORF">DET45_11066</name>
</gene>
<dbReference type="OrthoDB" id="6198144at2"/>
<dbReference type="GO" id="GO:0006571">
    <property type="term" value="P:tyrosine biosynthetic process"/>
    <property type="evidence" value="ECO:0007669"/>
    <property type="project" value="UniProtKB-UniPathway"/>
</dbReference>
<dbReference type="GO" id="GO:0005737">
    <property type="term" value="C:cytoplasm"/>
    <property type="evidence" value="ECO:0007669"/>
    <property type="project" value="UniProtKB-SubCell"/>
</dbReference>
<dbReference type="InterPro" id="IPR050812">
    <property type="entry name" value="Preph/Arog_dehydrog"/>
</dbReference>
<dbReference type="GO" id="GO:0004106">
    <property type="term" value="F:chorismate mutase activity"/>
    <property type="evidence" value="ECO:0007669"/>
    <property type="project" value="InterPro"/>
</dbReference>
<dbReference type="Gene3D" id="3.40.50.720">
    <property type="entry name" value="NAD(P)-binding Rossmann-like Domain"/>
    <property type="match status" value="1"/>
</dbReference>
<accession>A0A317Q620</accession>
<feature type="domain" description="Prephenate/arogenate dehydrogenase" evidence="4">
    <location>
        <begin position="99"/>
        <end position="361"/>
    </location>
</feature>
<dbReference type="Pfam" id="PF01817">
    <property type="entry name" value="CM_2"/>
    <property type="match status" value="1"/>
</dbReference>
<dbReference type="EMBL" id="QGTT01000010">
    <property type="protein sequence ID" value="PWW11878.1"/>
    <property type="molecule type" value="Genomic_DNA"/>
</dbReference>
<dbReference type="InterPro" id="IPR003099">
    <property type="entry name" value="Prephen_DH"/>
</dbReference>
<dbReference type="InterPro" id="IPR008927">
    <property type="entry name" value="6-PGluconate_DH-like_C_sf"/>
</dbReference>
<name>A0A317Q620_9GAMM</name>
<dbReference type="NCBIfam" id="NF008400">
    <property type="entry name" value="PRK11199.1"/>
    <property type="match status" value="1"/>
</dbReference>
<dbReference type="Proteomes" id="UP000246964">
    <property type="component" value="Unassembled WGS sequence"/>
</dbReference>
<evidence type="ECO:0000259" key="3">
    <source>
        <dbReference type="PROSITE" id="PS51168"/>
    </source>
</evidence>
<dbReference type="GO" id="GO:0070403">
    <property type="term" value="F:NAD+ binding"/>
    <property type="evidence" value="ECO:0007669"/>
    <property type="project" value="InterPro"/>
</dbReference>
<sequence length="375" mass="42180">MLDPQQHLQQLREAIDNTDSELVQILLKRRQLAAEVGVVKRQLGQPLYVPEREASMLVAKRKQAEQAGLSPDLIEDVLRRIIRESYQQQQAADVHLNDKTVVIVGGNGALGQLFVRLFSSAGAKVLILDKDDWQHAEHFCEQADLVLISVPIAHTLTVIEALPSLPPGCILADLTSVKRQPLNAMLAKHSGPVVGLHPMFGPKQVTLAKQLVVACHGRDEDQYQWLLASIERWGAHIKALTAAAHDQAMAFVQVLRHLSSFVYGSHLAAEQADLQQLLDLSSPIYRLELMMVGRLFAQDAELYADILLAEPNNIAMLRRYVQRFEMELKRLEQGCKDEFLQEFTRVREYFGEFAERFLSDSQRLLDTAGDSHQIS</sequence>
<dbReference type="GO" id="GO:0046417">
    <property type="term" value="P:chorismate metabolic process"/>
    <property type="evidence" value="ECO:0007669"/>
    <property type="project" value="InterPro"/>
</dbReference>
<dbReference type="PIRSF" id="PIRSF001499">
    <property type="entry name" value="Chor_mut_pdh_Tpr"/>
    <property type="match status" value="1"/>
</dbReference>
<dbReference type="PANTHER" id="PTHR21363:SF0">
    <property type="entry name" value="PREPHENATE DEHYDROGENASE [NADP(+)]"/>
    <property type="match status" value="1"/>
</dbReference>
<keyword evidence="2" id="KW-0520">NAD</keyword>
<feature type="domain" description="Chorismate mutase" evidence="3">
    <location>
        <begin position="2"/>
        <end position="93"/>
    </location>
</feature>